<dbReference type="InterPro" id="IPR003329">
    <property type="entry name" value="Cytidylyl_trans"/>
</dbReference>
<accession>A0A2H0W969</accession>
<sequence>MNILAVIQARTGSTRLPNKVLFKLEDKTVLEHVVNRVKKSKNIDEVIVATSIKKEDLRIVKLCAQKKTRVFCGSENDVLDRYYQLARLLKPKHVVRITADCPLIDWKIIDKTIDKYQKAKADYISNASPPTYPDGLDTEVFSFKVLKNCWQNARLFSEREHVTPYIRKNKNKFKICSFKNKNNLSDKRWTLDEKEDYIFLKKIYQNLYSKKNFFDMNDILKFLEKNPKLERINSYINRNEGSLRSLKKDRVIEIFNF</sequence>
<organism evidence="1 2">
    <name type="scientific">Candidatus Beckwithbacteria bacterium CG10_big_fil_rev_8_21_14_0_10_34_10</name>
    <dbReference type="NCBI Taxonomy" id="1974495"/>
    <lineage>
        <taxon>Bacteria</taxon>
        <taxon>Candidatus Beckwithiibacteriota</taxon>
    </lineage>
</organism>
<name>A0A2H0W969_9BACT</name>
<dbReference type="Proteomes" id="UP000230093">
    <property type="component" value="Unassembled WGS sequence"/>
</dbReference>
<dbReference type="AlphaFoldDB" id="A0A2H0W969"/>
<evidence type="ECO:0000313" key="1">
    <source>
        <dbReference type="EMBL" id="PIS09203.1"/>
    </source>
</evidence>
<proteinExistence type="predicted"/>
<comment type="caution">
    <text evidence="1">The sequence shown here is derived from an EMBL/GenBank/DDBJ whole genome shotgun (WGS) entry which is preliminary data.</text>
</comment>
<dbReference type="Gene3D" id="3.90.550.10">
    <property type="entry name" value="Spore Coat Polysaccharide Biosynthesis Protein SpsA, Chain A"/>
    <property type="match status" value="1"/>
</dbReference>
<dbReference type="CDD" id="cd02518">
    <property type="entry name" value="GT2_SpsF"/>
    <property type="match status" value="1"/>
</dbReference>
<dbReference type="SUPFAM" id="SSF53448">
    <property type="entry name" value="Nucleotide-diphospho-sugar transferases"/>
    <property type="match status" value="1"/>
</dbReference>
<dbReference type="GO" id="GO:0005829">
    <property type="term" value="C:cytosol"/>
    <property type="evidence" value="ECO:0007669"/>
    <property type="project" value="TreeGrafter"/>
</dbReference>
<dbReference type="PANTHER" id="PTHR42866">
    <property type="entry name" value="3-DEOXY-MANNO-OCTULOSONATE CYTIDYLYLTRANSFERASE"/>
    <property type="match status" value="1"/>
</dbReference>
<dbReference type="EMBL" id="PEZT01000016">
    <property type="protein sequence ID" value="PIS09203.1"/>
    <property type="molecule type" value="Genomic_DNA"/>
</dbReference>
<evidence type="ECO:0008006" key="3">
    <source>
        <dbReference type="Google" id="ProtNLM"/>
    </source>
</evidence>
<dbReference type="PANTHER" id="PTHR42866:SF1">
    <property type="entry name" value="SPORE COAT POLYSACCHARIDE BIOSYNTHESIS PROTEIN SPSF"/>
    <property type="match status" value="1"/>
</dbReference>
<dbReference type="Pfam" id="PF02348">
    <property type="entry name" value="CTP_transf_3"/>
    <property type="match status" value="1"/>
</dbReference>
<protein>
    <recommendedName>
        <fullName evidence="3">Acylneuraminate cytidylyltransferase</fullName>
    </recommendedName>
</protein>
<reference evidence="2" key="1">
    <citation type="submission" date="2017-09" db="EMBL/GenBank/DDBJ databases">
        <title>Depth-based differentiation of microbial function through sediment-hosted aquifers and enrichment of novel symbionts in the deep terrestrial subsurface.</title>
        <authorList>
            <person name="Probst A.J."/>
            <person name="Ladd B."/>
            <person name="Jarett J.K."/>
            <person name="Geller-Mcgrath D.E."/>
            <person name="Sieber C.M.K."/>
            <person name="Emerson J.B."/>
            <person name="Anantharaman K."/>
            <person name="Thomas B.C."/>
            <person name="Malmstrom R."/>
            <person name="Stieglmeier M."/>
            <person name="Klingl A."/>
            <person name="Woyke T."/>
            <person name="Ryan C.M."/>
            <person name="Banfield J.F."/>
        </authorList>
    </citation>
    <scope>NUCLEOTIDE SEQUENCE [LARGE SCALE GENOMIC DNA]</scope>
</reference>
<evidence type="ECO:0000313" key="2">
    <source>
        <dbReference type="Proteomes" id="UP000230093"/>
    </source>
</evidence>
<dbReference type="InterPro" id="IPR029044">
    <property type="entry name" value="Nucleotide-diphossugar_trans"/>
</dbReference>
<gene>
    <name evidence="1" type="ORF">COT75_03000</name>
</gene>